<dbReference type="InterPro" id="IPR036873">
    <property type="entry name" value="Rhodanese-like_dom_sf"/>
</dbReference>
<name>A0A6C0LZ70_9ZZZZ</name>
<dbReference type="SMART" id="SM00450">
    <property type="entry name" value="RHOD"/>
    <property type="match status" value="1"/>
</dbReference>
<reference evidence="2" key="1">
    <citation type="journal article" date="2020" name="Nature">
        <title>Giant virus diversity and host interactions through global metagenomics.</title>
        <authorList>
            <person name="Schulz F."/>
            <person name="Roux S."/>
            <person name="Paez-Espino D."/>
            <person name="Jungbluth S."/>
            <person name="Walsh D.A."/>
            <person name="Denef V.J."/>
            <person name="McMahon K.D."/>
            <person name="Konstantinidis K.T."/>
            <person name="Eloe-Fadrosh E.A."/>
            <person name="Kyrpides N.C."/>
            <person name="Woyke T."/>
        </authorList>
    </citation>
    <scope>NUCLEOTIDE SEQUENCE</scope>
    <source>
        <strain evidence="2">GVMAG-S-1035124-57</strain>
    </source>
</reference>
<accession>A0A6C0LZ70</accession>
<organism evidence="2">
    <name type="scientific">viral metagenome</name>
    <dbReference type="NCBI Taxonomy" id="1070528"/>
    <lineage>
        <taxon>unclassified sequences</taxon>
        <taxon>metagenomes</taxon>
        <taxon>organismal metagenomes</taxon>
    </lineage>
</organism>
<dbReference type="PROSITE" id="PS50206">
    <property type="entry name" value="RHODANESE_3"/>
    <property type="match status" value="1"/>
</dbReference>
<dbReference type="InterPro" id="IPR001763">
    <property type="entry name" value="Rhodanese-like_dom"/>
</dbReference>
<dbReference type="AlphaFoldDB" id="A0A6C0LZ70"/>
<proteinExistence type="predicted"/>
<evidence type="ECO:0000313" key="2">
    <source>
        <dbReference type="EMBL" id="QHU36059.1"/>
    </source>
</evidence>
<dbReference type="PANTHER" id="PTHR43031:SF1">
    <property type="entry name" value="PYRIDINE NUCLEOTIDE-DISULPHIDE OXIDOREDUCTASE"/>
    <property type="match status" value="1"/>
</dbReference>
<dbReference type="SUPFAM" id="SSF52821">
    <property type="entry name" value="Rhodanese/Cell cycle control phosphatase"/>
    <property type="match status" value="1"/>
</dbReference>
<evidence type="ECO:0000259" key="1">
    <source>
        <dbReference type="PROSITE" id="PS50206"/>
    </source>
</evidence>
<protein>
    <recommendedName>
        <fullName evidence="1">Rhodanese domain-containing protein</fullName>
    </recommendedName>
</protein>
<feature type="domain" description="Rhodanese" evidence="1">
    <location>
        <begin position="36"/>
        <end position="135"/>
    </location>
</feature>
<dbReference type="InterPro" id="IPR050229">
    <property type="entry name" value="GlpE_sulfurtransferase"/>
</dbReference>
<dbReference type="CDD" id="cd00158">
    <property type="entry name" value="RHOD"/>
    <property type="match status" value="1"/>
</dbReference>
<dbReference type="EMBL" id="MN740632">
    <property type="protein sequence ID" value="QHU36059.1"/>
    <property type="molecule type" value="Genomic_DNA"/>
</dbReference>
<sequence length="147" mass="17319">MSVAIDAHELRDYLHRIKDDWNYITPMDFYNEYVVKKKDHFLIDLRSEKEYKKMHIKGSRNMFWMNVLDEKNLAKLPKDKPIFLICYVGHTSSQVLTLLKLLGYKVTSIKYGYGLSPVQGVPVAGWLDYGLPTVRQHAKSRRRTKQK</sequence>
<dbReference type="Gene3D" id="3.40.250.10">
    <property type="entry name" value="Rhodanese-like domain"/>
    <property type="match status" value="1"/>
</dbReference>
<dbReference type="Pfam" id="PF00581">
    <property type="entry name" value="Rhodanese"/>
    <property type="match status" value="1"/>
</dbReference>
<dbReference type="PANTHER" id="PTHR43031">
    <property type="entry name" value="FAD-DEPENDENT OXIDOREDUCTASE"/>
    <property type="match status" value="1"/>
</dbReference>